<dbReference type="EMBL" id="CP058909">
    <property type="protein sequence ID" value="QLH84035.1"/>
    <property type="molecule type" value="Genomic_DNA"/>
</dbReference>
<name>A0A7D5TES6_9EURY</name>
<dbReference type="OrthoDB" id="212263at2157"/>
<accession>A0A7D5TES6</accession>
<dbReference type="AlphaFoldDB" id="A0A7D5TES6"/>
<evidence type="ECO:0000313" key="2">
    <source>
        <dbReference type="EMBL" id="QLH84035.1"/>
    </source>
</evidence>
<reference evidence="2 3" key="1">
    <citation type="submission" date="2020-07" db="EMBL/GenBank/DDBJ databases">
        <title>Halosimplex litoreum sp. nov. and Halosimplex rubrum sp. nov., isolated from different salt environments.</title>
        <authorList>
            <person name="Cui H."/>
        </authorList>
    </citation>
    <scope>NUCLEOTIDE SEQUENCE [LARGE SCALE GENOMIC DNA]</scope>
    <source>
        <strain evidence="2 3">R2</strain>
    </source>
</reference>
<dbReference type="Proteomes" id="UP000509346">
    <property type="component" value="Chromosome"/>
</dbReference>
<dbReference type="KEGG" id="hpel:HZS54_21400"/>
<organism evidence="2 3">
    <name type="scientific">Halosimplex pelagicum</name>
    <dbReference type="NCBI Taxonomy" id="869886"/>
    <lineage>
        <taxon>Archaea</taxon>
        <taxon>Methanobacteriati</taxon>
        <taxon>Methanobacteriota</taxon>
        <taxon>Stenosarchaea group</taxon>
        <taxon>Halobacteria</taxon>
        <taxon>Halobacteriales</taxon>
        <taxon>Haloarculaceae</taxon>
        <taxon>Halosimplex</taxon>
    </lineage>
</organism>
<protein>
    <submittedName>
        <fullName evidence="2">Uncharacterized protein</fullName>
    </submittedName>
</protein>
<feature type="region of interest" description="Disordered" evidence="1">
    <location>
        <begin position="1"/>
        <end position="40"/>
    </location>
</feature>
<keyword evidence="3" id="KW-1185">Reference proteome</keyword>
<dbReference type="RefSeq" id="WP_179919133.1">
    <property type="nucleotide sequence ID" value="NZ_CP058909.1"/>
</dbReference>
<proteinExistence type="predicted"/>
<feature type="compositionally biased region" description="Basic and acidic residues" evidence="1">
    <location>
        <begin position="16"/>
        <end position="26"/>
    </location>
</feature>
<evidence type="ECO:0000256" key="1">
    <source>
        <dbReference type="SAM" id="MobiDB-lite"/>
    </source>
</evidence>
<evidence type="ECO:0000313" key="3">
    <source>
        <dbReference type="Proteomes" id="UP000509346"/>
    </source>
</evidence>
<gene>
    <name evidence="2" type="ORF">HZS54_21400</name>
</gene>
<dbReference type="GeneID" id="56085203"/>
<sequence length="187" mass="20396">MIGTDPFCPESGAPLSRDRHYDELGRGKRAVTTTDRSAAAGTAGELTNGAVRSARTALLTYFERCHQRHGDADDELYRRGSVALRRLKSAASGRQEWDVHVWFALKHRLASAEYDVEWMNDHATLRCPHCAGRLRYRRTPGGVVATCGVDCDGSGGDALAAIRETVASLYAAAFDADPPETDALLQF</sequence>